<protein>
    <submittedName>
        <fullName evidence="2">Uncharacterized protein</fullName>
    </submittedName>
</protein>
<feature type="compositionally biased region" description="Low complexity" evidence="1">
    <location>
        <begin position="63"/>
        <end position="73"/>
    </location>
</feature>
<feature type="non-terminal residue" evidence="2">
    <location>
        <position position="85"/>
    </location>
</feature>
<dbReference type="EMBL" id="SGPL01000186">
    <property type="protein sequence ID" value="THH15876.1"/>
    <property type="molecule type" value="Genomic_DNA"/>
</dbReference>
<reference evidence="2 3" key="1">
    <citation type="submission" date="2019-02" db="EMBL/GenBank/DDBJ databases">
        <title>Genome sequencing of the rare red list fungi Bondarzewia mesenterica.</title>
        <authorList>
            <person name="Buettner E."/>
            <person name="Kellner H."/>
        </authorList>
    </citation>
    <scope>NUCLEOTIDE SEQUENCE [LARGE SCALE GENOMIC DNA]</scope>
    <source>
        <strain evidence="2 3">DSM 108281</strain>
    </source>
</reference>
<name>A0A4S4LTU4_9AGAM</name>
<feature type="compositionally biased region" description="Pro residues" evidence="1">
    <location>
        <begin position="52"/>
        <end position="62"/>
    </location>
</feature>
<organism evidence="2 3">
    <name type="scientific">Bondarzewia mesenterica</name>
    <dbReference type="NCBI Taxonomy" id="1095465"/>
    <lineage>
        <taxon>Eukaryota</taxon>
        <taxon>Fungi</taxon>
        <taxon>Dikarya</taxon>
        <taxon>Basidiomycota</taxon>
        <taxon>Agaricomycotina</taxon>
        <taxon>Agaricomycetes</taxon>
        <taxon>Russulales</taxon>
        <taxon>Bondarzewiaceae</taxon>
        <taxon>Bondarzewia</taxon>
    </lineage>
</organism>
<keyword evidence="3" id="KW-1185">Reference proteome</keyword>
<feature type="region of interest" description="Disordered" evidence="1">
    <location>
        <begin position="1"/>
        <end position="85"/>
    </location>
</feature>
<feature type="compositionally biased region" description="Pro residues" evidence="1">
    <location>
        <begin position="74"/>
        <end position="85"/>
    </location>
</feature>
<sequence length="85" mass="8921">MTGARRTGRVVSRVHELGGNGNGNGSAQRIFLFTSRPAAPPQLHPRLRPPSHNKPPPPPPHTTTPAAPAAVANPRPPARTPHTPA</sequence>
<gene>
    <name evidence="2" type="ORF">EW146_g4670</name>
</gene>
<evidence type="ECO:0000256" key="1">
    <source>
        <dbReference type="SAM" id="MobiDB-lite"/>
    </source>
</evidence>
<proteinExistence type="predicted"/>
<comment type="caution">
    <text evidence="2">The sequence shown here is derived from an EMBL/GenBank/DDBJ whole genome shotgun (WGS) entry which is preliminary data.</text>
</comment>
<dbReference type="Proteomes" id="UP000310158">
    <property type="component" value="Unassembled WGS sequence"/>
</dbReference>
<accession>A0A4S4LTU4</accession>
<dbReference type="AlphaFoldDB" id="A0A4S4LTU4"/>
<evidence type="ECO:0000313" key="2">
    <source>
        <dbReference type="EMBL" id="THH15876.1"/>
    </source>
</evidence>
<evidence type="ECO:0000313" key="3">
    <source>
        <dbReference type="Proteomes" id="UP000310158"/>
    </source>
</evidence>